<name>A0ABN9HT26_9NEOB</name>
<feature type="non-terminal residue" evidence="1">
    <location>
        <position position="1"/>
    </location>
</feature>
<evidence type="ECO:0000313" key="2">
    <source>
        <dbReference type="Proteomes" id="UP001162483"/>
    </source>
</evidence>
<evidence type="ECO:0000313" key="1">
    <source>
        <dbReference type="EMBL" id="CAI9623146.1"/>
    </source>
</evidence>
<reference evidence="1" key="1">
    <citation type="submission" date="2023-05" db="EMBL/GenBank/DDBJ databases">
        <authorList>
            <person name="Stuckert A."/>
        </authorList>
    </citation>
    <scope>NUCLEOTIDE SEQUENCE</scope>
</reference>
<protein>
    <submittedName>
        <fullName evidence="1">Uncharacterized protein</fullName>
    </submittedName>
</protein>
<organism evidence="1 2">
    <name type="scientific">Staurois parvus</name>
    <dbReference type="NCBI Taxonomy" id="386267"/>
    <lineage>
        <taxon>Eukaryota</taxon>
        <taxon>Metazoa</taxon>
        <taxon>Chordata</taxon>
        <taxon>Craniata</taxon>
        <taxon>Vertebrata</taxon>
        <taxon>Euteleostomi</taxon>
        <taxon>Amphibia</taxon>
        <taxon>Batrachia</taxon>
        <taxon>Anura</taxon>
        <taxon>Neobatrachia</taxon>
        <taxon>Ranoidea</taxon>
        <taxon>Ranidae</taxon>
        <taxon>Staurois</taxon>
    </lineage>
</organism>
<proteinExistence type="predicted"/>
<comment type="caution">
    <text evidence="1">The sequence shown here is derived from an EMBL/GenBank/DDBJ whole genome shotgun (WGS) entry which is preliminary data.</text>
</comment>
<gene>
    <name evidence="1" type="ORF">SPARVUS_LOCUS16422098</name>
</gene>
<dbReference type="EMBL" id="CATNWA010021565">
    <property type="protein sequence ID" value="CAI9623146.1"/>
    <property type="molecule type" value="Genomic_DNA"/>
</dbReference>
<dbReference type="Proteomes" id="UP001162483">
    <property type="component" value="Unassembled WGS sequence"/>
</dbReference>
<keyword evidence="2" id="KW-1185">Reference proteome</keyword>
<accession>A0ABN9HT26</accession>
<sequence>CPIGEISLHFLSHSQNRSKKKSLQTEGIPACHQNQDFPSILVLMSTKKFGIFCYFQSGAD</sequence>